<dbReference type="EMBL" id="JAKFHA010000021">
    <property type="protein sequence ID" value="MCF2531169.1"/>
    <property type="molecule type" value="Genomic_DNA"/>
</dbReference>
<sequence>MTVVQTEDERAVFTECRAARKYGSVISDACARTIASWYVDDSDAESHGIAFMATGEVPDSGALFRELTGDGDRYVGASARHRRAIEQFAVYLLARTAAGPVPEWSALWASARQR</sequence>
<evidence type="ECO:0000313" key="2">
    <source>
        <dbReference type="Proteomes" id="UP001165378"/>
    </source>
</evidence>
<reference evidence="1" key="1">
    <citation type="submission" date="2022-01" db="EMBL/GenBank/DDBJ databases">
        <title>Genome-Based Taxonomic Classification of the Phylum Actinobacteria.</title>
        <authorList>
            <person name="Gao Y."/>
        </authorList>
    </citation>
    <scope>NUCLEOTIDE SEQUENCE</scope>
    <source>
        <strain evidence="1">KLBMP 8922</strain>
    </source>
</reference>
<organism evidence="1 2">
    <name type="scientific">Yinghuangia soli</name>
    <dbReference type="NCBI Taxonomy" id="2908204"/>
    <lineage>
        <taxon>Bacteria</taxon>
        <taxon>Bacillati</taxon>
        <taxon>Actinomycetota</taxon>
        <taxon>Actinomycetes</taxon>
        <taxon>Kitasatosporales</taxon>
        <taxon>Streptomycetaceae</taxon>
        <taxon>Yinghuangia</taxon>
    </lineage>
</organism>
<comment type="caution">
    <text evidence="1">The sequence shown here is derived from an EMBL/GenBank/DDBJ whole genome shotgun (WGS) entry which is preliminary data.</text>
</comment>
<evidence type="ECO:0000313" key="1">
    <source>
        <dbReference type="EMBL" id="MCF2531169.1"/>
    </source>
</evidence>
<proteinExistence type="predicted"/>
<dbReference type="Proteomes" id="UP001165378">
    <property type="component" value="Unassembled WGS sequence"/>
</dbReference>
<dbReference type="RefSeq" id="WP_235055835.1">
    <property type="nucleotide sequence ID" value="NZ_JAKFHA010000021.1"/>
</dbReference>
<name>A0AA41Q436_9ACTN</name>
<keyword evidence="2" id="KW-1185">Reference proteome</keyword>
<protein>
    <submittedName>
        <fullName evidence="1">Uncharacterized protein</fullName>
    </submittedName>
</protein>
<gene>
    <name evidence="1" type="ORF">LZ495_28675</name>
</gene>
<accession>A0AA41Q436</accession>
<dbReference type="AlphaFoldDB" id="A0AA41Q436"/>